<accession>A0A0A9G3J8</accession>
<dbReference type="EMBL" id="GBRH01182668">
    <property type="protein sequence ID" value="JAE15228.1"/>
    <property type="molecule type" value="Transcribed_RNA"/>
</dbReference>
<protein>
    <submittedName>
        <fullName evidence="1">Uncharacterized protein</fullName>
    </submittedName>
</protein>
<evidence type="ECO:0000313" key="1">
    <source>
        <dbReference type="EMBL" id="JAE15228.1"/>
    </source>
</evidence>
<reference evidence="1" key="1">
    <citation type="submission" date="2014-09" db="EMBL/GenBank/DDBJ databases">
        <authorList>
            <person name="Magalhaes I.L.F."/>
            <person name="Oliveira U."/>
            <person name="Santos F.R."/>
            <person name="Vidigal T.H.D.A."/>
            <person name="Brescovit A.D."/>
            <person name="Santos A.J."/>
        </authorList>
    </citation>
    <scope>NUCLEOTIDE SEQUENCE</scope>
    <source>
        <tissue evidence="1">Shoot tissue taken approximately 20 cm above the soil surface</tissue>
    </source>
</reference>
<organism evidence="1">
    <name type="scientific">Arundo donax</name>
    <name type="common">Giant reed</name>
    <name type="synonym">Donax arundinaceus</name>
    <dbReference type="NCBI Taxonomy" id="35708"/>
    <lineage>
        <taxon>Eukaryota</taxon>
        <taxon>Viridiplantae</taxon>
        <taxon>Streptophyta</taxon>
        <taxon>Embryophyta</taxon>
        <taxon>Tracheophyta</taxon>
        <taxon>Spermatophyta</taxon>
        <taxon>Magnoliopsida</taxon>
        <taxon>Liliopsida</taxon>
        <taxon>Poales</taxon>
        <taxon>Poaceae</taxon>
        <taxon>PACMAD clade</taxon>
        <taxon>Arundinoideae</taxon>
        <taxon>Arundineae</taxon>
        <taxon>Arundo</taxon>
    </lineage>
</organism>
<reference evidence="1" key="2">
    <citation type="journal article" date="2015" name="Data Brief">
        <title>Shoot transcriptome of the giant reed, Arundo donax.</title>
        <authorList>
            <person name="Barrero R.A."/>
            <person name="Guerrero F.D."/>
            <person name="Moolhuijzen P."/>
            <person name="Goolsby J.A."/>
            <person name="Tidwell J."/>
            <person name="Bellgard S.E."/>
            <person name="Bellgard M.I."/>
        </authorList>
    </citation>
    <scope>NUCLEOTIDE SEQUENCE</scope>
    <source>
        <tissue evidence="1">Shoot tissue taken approximately 20 cm above the soil surface</tissue>
    </source>
</reference>
<proteinExistence type="predicted"/>
<dbReference type="AlphaFoldDB" id="A0A0A9G3J8"/>
<sequence>MWPFKGVRVDFIIQISRRQAGIRKIYSSTTTLMC</sequence>
<name>A0A0A9G3J8_ARUDO</name>